<protein>
    <submittedName>
        <fullName evidence="1">Uncharacterized protein</fullName>
    </submittedName>
</protein>
<dbReference type="RefSeq" id="WP_279928508.1">
    <property type="nucleotide sequence ID" value="NZ_JARWBG010000015.1"/>
</dbReference>
<keyword evidence="2" id="KW-1185">Reference proteome</keyword>
<dbReference type="Proteomes" id="UP001223144">
    <property type="component" value="Unassembled WGS sequence"/>
</dbReference>
<accession>A0ABT6HMZ1</accession>
<gene>
    <name evidence="1" type="ORF">QCN29_15065</name>
</gene>
<organism evidence="1 2">
    <name type="scientific">Streptomyces chengmaiensis</name>
    <dbReference type="NCBI Taxonomy" id="3040919"/>
    <lineage>
        <taxon>Bacteria</taxon>
        <taxon>Bacillati</taxon>
        <taxon>Actinomycetota</taxon>
        <taxon>Actinomycetes</taxon>
        <taxon>Kitasatosporales</taxon>
        <taxon>Streptomycetaceae</taxon>
        <taxon>Streptomyces</taxon>
    </lineage>
</organism>
<comment type="caution">
    <text evidence="1">The sequence shown here is derived from an EMBL/GenBank/DDBJ whole genome shotgun (WGS) entry which is preliminary data.</text>
</comment>
<dbReference type="EMBL" id="JARWBG010000015">
    <property type="protein sequence ID" value="MDH2390088.1"/>
    <property type="molecule type" value="Genomic_DNA"/>
</dbReference>
<name>A0ABT6HMZ1_9ACTN</name>
<evidence type="ECO:0000313" key="2">
    <source>
        <dbReference type="Proteomes" id="UP001223144"/>
    </source>
</evidence>
<reference evidence="1 2" key="1">
    <citation type="submission" date="2023-04" db="EMBL/GenBank/DDBJ databases">
        <title>Streptomyces chengmaiensis sp. nov. isolated from the stem of mangrove plant in Hainan.</title>
        <authorList>
            <person name="Huang X."/>
            <person name="Zhou S."/>
            <person name="Chu X."/>
            <person name="Xie Y."/>
            <person name="Lin Y."/>
        </authorList>
    </citation>
    <scope>NUCLEOTIDE SEQUENCE [LARGE SCALE GENOMIC DNA]</scope>
    <source>
        <strain evidence="1 2">HNM0663</strain>
    </source>
</reference>
<evidence type="ECO:0000313" key="1">
    <source>
        <dbReference type="EMBL" id="MDH2390088.1"/>
    </source>
</evidence>
<sequence>MTELMTEPYFDWFEDLASERKLERQVLLVAGTHGDSRVESDTLRKTLRREHTNPIAKLVDTTWDLQRRGLLHIAPESDDANGGPCTYTLTLAGSALAGEIREQALAYSDHWLKQRLYPQVEVIDKSEGNGTRTVSFQSHNLVNESGSRPFATWTCGEHYVRLWSAEGTFRDVIGWTPQRPVSSESVQELAGVWGPVGLRITSTASTPARRRDAR</sequence>
<proteinExistence type="predicted"/>